<dbReference type="WBParaSite" id="EN70_10828">
    <property type="protein sequence ID" value="EN70_10828"/>
    <property type="gene ID" value="EN70_10828"/>
</dbReference>
<evidence type="ECO:0000313" key="1">
    <source>
        <dbReference type="Proteomes" id="UP000095285"/>
    </source>
</evidence>
<name>A0A1I7V7Y1_LOALO</name>
<dbReference type="AlphaFoldDB" id="A0A1I7V7Y1"/>
<dbReference type="InParanoid" id="A0A1I7V7Y1"/>
<sequence>MGKTRLLGVEGIAELVIRNSRKHPSGWMIMEIEIGVVEGGKRKVTQDSGDTRNRNDESYKFQTTGNITKESQVHLEQIERTWKLEAMGIKSSMMNYQDEKALGTFGKLLTKNKDQITSDPYIQSTPNETHV</sequence>
<keyword evidence="1" id="KW-1185">Reference proteome</keyword>
<gene>
    <name evidence="2" type="primary">LOAG_14629</name>
</gene>
<protein>
    <submittedName>
        <fullName evidence="2">Uncharacterized protein</fullName>
    </submittedName>
</protein>
<evidence type="ECO:0000313" key="2">
    <source>
        <dbReference type="WBParaSite" id="EN70_10828"/>
    </source>
</evidence>
<proteinExistence type="predicted"/>
<organism evidence="1 2">
    <name type="scientific">Loa loa</name>
    <name type="common">Eye worm</name>
    <name type="synonym">Filaria loa</name>
    <dbReference type="NCBI Taxonomy" id="7209"/>
    <lineage>
        <taxon>Eukaryota</taxon>
        <taxon>Metazoa</taxon>
        <taxon>Ecdysozoa</taxon>
        <taxon>Nematoda</taxon>
        <taxon>Chromadorea</taxon>
        <taxon>Rhabditida</taxon>
        <taxon>Spirurina</taxon>
        <taxon>Spiruromorpha</taxon>
        <taxon>Filarioidea</taxon>
        <taxon>Onchocercidae</taxon>
        <taxon>Loa</taxon>
    </lineage>
</organism>
<accession>A0A1I7V7Y1</accession>
<reference evidence="2" key="2">
    <citation type="submission" date="2016-11" db="UniProtKB">
        <authorList>
            <consortium name="WormBaseParasite"/>
        </authorList>
    </citation>
    <scope>IDENTIFICATION</scope>
</reference>
<reference evidence="1" key="1">
    <citation type="submission" date="2012-04" db="EMBL/GenBank/DDBJ databases">
        <title>The Genome Sequence of Loa loa.</title>
        <authorList>
            <consortium name="The Broad Institute Genome Sequencing Platform"/>
            <consortium name="Broad Institute Genome Sequencing Center for Infectious Disease"/>
            <person name="Nutman T.B."/>
            <person name="Fink D.L."/>
            <person name="Russ C."/>
            <person name="Young S."/>
            <person name="Zeng Q."/>
            <person name="Gargeya S."/>
            <person name="Alvarado L."/>
            <person name="Berlin A."/>
            <person name="Chapman S.B."/>
            <person name="Chen Z."/>
            <person name="Freedman E."/>
            <person name="Gellesch M."/>
            <person name="Goldberg J."/>
            <person name="Griggs A."/>
            <person name="Gujja S."/>
            <person name="Heilman E.R."/>
            <person name="Heiman D."/>
            <person name="Howarth C."/>
            <person name="Mehta T."/>
            <person name="Neiman D."/>
            <person name="Pearson M."/>
            <person name="Roberts A."/>
            <person name="Saif S."/>
            <person name="Shea T."/>
            <person name="Shenoy N."/>
            <person name="Sisk P."/>
            <person name="Stolte C."/>
            <person name="Sykes S."/>
            <person name="White J."/>
            <person name="Yandava C."/>
            <person name="Haas B."/>
            <person name="Henn M.R."/>
            <person name="Nusbaum C."/>
            <person name="Birren B."/>
        </authorList>
    </citation>
    <scope>NUCLEOTIDE SEQUENCE [LARGE SCALE GENOMIC DNA]</scope>
</reference>
<dbReference type="Proteomes" id="UP000095285">
    <property type="component" value="Unassembled WGS sequence"/>
</dbReference>